<comment type="similarity">
    <text evidence="2">Belongs to the glycosyltransferase 41 family. O-GlcNAc transferase subfamily.</text>
</comment>
<keyword evidence="7 8" id="KW-0802">TPR repeat</keyword>
<feature type="repeat" description="TPR" evidence="8">
    <location>
        <begin position="186"/>
        <end position="219"/>
    </location>
</feature>
<dbReference type="Pfam" id="PF13181">
    <property type="entry name" value="TPR_8"/>
    <property type="match status" value="1"/>
</dbReference>
<feature type="domain" description="O-GlcNAc transferase C-terminal" evidence="9">
    <location>
        <begin position="535"/>
        <end position="771"/>
    </location>
</feature>
<proteinExistence type="inferred from homology"/>
<evidence type="ECO:0000313" key="11">
    <source>
        <dbReference type="Proteomes" id="UP001314263"/>
    </source>
</evidence>
<dbReference type="Gene3D" id="3.40.50.2000">
    <property type="entry name" value="Glycogen Phosphorylase B"/>
    <property type="match status" value="1"/>
</dbReference>
<dbReference type="Gene3D" id="3.40.50.11380">
    <property type="match status" value="1"/>
</dbReference>
<evidence type="ECO:0000256" key="4">
    <source>
        <dbReference type="ARBA" id="ARBA00022676"/>
    </source>
</evidence>
<evidence type="ECO:0000313" key="10">
    <source>
        <dbReference type="EMBL" id="CAK0739881.1"/>
    </source>
</evidence>
<dbReference type="InterPro" id="IPR019734">
    <property type="entry name" value="TPR_rpt"/>
</dbReference>
<comment type="caution">
    <text evidence="10">The sequence shown here is derived from an EMBL/GenBank/DDBJ whole genome shotgun (WGS) entry which is preliminary data.</text>
</comment>
<dbReference type="PROSITE" id="PS50005">
    <property type="entry name" value="TPR"/>
    <property type="match status" value="8"/>
</dbReference>
<dbReference type="Pfam" id="PF00515">
    <property type="entry name" value="TPR_1"/>
    <property type="match status" value="1"/>
</dbReference>
<dbReference type="Pfam" id="PF13424">
    <property type="entry name" value="TPR_12"/>
    <property type="match status" value="1"/>
</dbReference>
<dbReference type="PANTHER" id="PTHR44998:SF1">
    <property type="entry name" value="UDP-N-ACETYLGLUCOSAMINE--PEPTIDE N-ACETYLGLUCOSAMINYLTRANSFERASE 110 KDA SUBUNIT"/>
    <property type="match status" value="1"/>
</dbReference>
<evidence type="ECO:0000256" key="1">
    <source>
        <dbReference type="ARBA" id="ARBA00004922"/>
    </source>
</evidence>
<evidence type="ECO:0000256" key="3">
    <source>
        <dbReference type="ARBA" id="ARBA00011970"/>
    </source>
</evidence>
<dbReference type="Proteomes" id="UP001314263">
    <property type="component" value="Unassembled WGS sequence"/>
</dbReference>
<protein>
    <recommendedName>
        <fullName evidence="3">protein O-GlcNAc transferase</fullName>
        <ecNumber evidence="3">2.4.1.255</ecNumber>
    </recommendedName>
</protein>
<evidence type="ECO:0000256" key="7">
    <source>
        <dbReference type="ARBA" id="ARBA00022803"/>
    </source>
</evidence>
<dbReference type="EMBL" id="CAUYUE010000002">
    <property type="protein sequence ID" value="CAK0739881.1"/>
    <property type="molecule type" value="Genomic_DNA"/>
</dbReference>
<feature type="repeat" description="TPR" evidence="8">
    <location>
        <begin position="220"/>
        <end position="253"/>
    </location>
</feature>
<evidence type="ECO:0000256" key="5">
    <source>
        <dbReference type="ARBA" id="ARBA00022679"/>
    </source>
</evidence>
<feature type="repeat" description="TPR" evidence="8">
    <location>
        <begin position="290"/>
        <end position="323"/>
    </location>
</feature>
<dbReference type="FunFam" id="3.40.50.2000:FF:000070">
    <property type="entry name" value="probable UDP-N-acetylglucosamine--peptide N-acetylglucosaminyltransferase SEC"/>
    <property type="match status" value="1"/>
</dbReference>
<sequence length="991" mass="109683">MLTSEGLTPTLAGKLSQNFLVREIGGNTMLMQHQQGGIPGQPTHPGQLDNQQLLQGSQLGYYIPQPQPQQQQLTSHHQQQEAYQQDWQLGQTLSQQPPLGLSSESLGLTYVGSASPEIESVLKAAHEAYRKSEFMQALQLCHAIYPTNPNRTDLLLLIGAIYYQLGNYQECIAFNDRCILLDAQMAEAHANLANALQQLGNFDMAIIYYQSALRLKPMFTDAYNNMASALVQKGLIPAALQCYNTALACDPNLVDVHTNLGDLWRAQGPSGQAEAQRCYAEALRVDVRHAPAWRGLGDLMRERGEHTPAVACYQEAVRSRPAYADAYTGMGISLKELKRREEAEACFQQVVRLRPGCALSLGNFAGVLFEQGKLDGAIATYREALAHEPNFPEAYNNLGNALREAGRVDEAIQCYTLCIQLQMGRPQAAAASSRGGTAAPHPVAAAQAQAQRLSVAYNNLGGILKMQGRAPEAIACYEHVALLQPESAEAHANLASCYKDAARQDTAIASYRRALQLRPDFPEAFANLVHSLQCVCEWRDRPALFQRMEAEVRNDLHCGRLPPVQPFHAMAYPFSADLALAISSKYAQYCALTASCMRPPALTHPRAVPLAPGERLRVAYVSSDFGNHPLSHLMGSVFGLHDRSRVEIFCYALSPSDSSEWRQRIERESEHFLDVSTWSVPDIAGKISADAIHIAVNLNGYTKGARNEIFALQPAPVQASYMGFPATMGASFLPYLITDKAVAPESCRPCYSENLALMPNCYFVNDYKHAHMDVLDDRNQIPRSEVGLPDDKIVYSCSNQLYKYDPETFTTWCKILHRVPQSVLWLLRFPPYGEPRIRAEAAARGIDPARIIFTDVAAKPVHIRRSGIADVFLDTPLCNAHTTGCDVLWGGCPMVTLPLERMASRVAASLCYATGLGPEMVVSSQQEYEDRAVELGLNHAKRLHLRERLKQARLTCPLFDTTTWVKDLEKVLFKMWSIHCEGGGPRPFEVQ</sequence>
<feature type="repeat" description="TPR" evidence="8">
    <location>
        <begin position="488"/>
        <end position="521"/>
    </location>
</feature>
<dbReference type="SMART" id="SM00028">
    <property type="entry name" value="TPR"/>
    <property type="match status" value="10"/>
</dbReference>
<reference evidence="10 11" key="1">
    <citation type="submission" date="2023-10" db="EMBL/GenBank/DDBJ databases">
        <authorList>
            <person name="Maclean D."/>
            <person name="Macfadyen A."/>
        </authorList>
    </citation>
    <scope>NUCLEOTIDE SEQUENCE [LARGE SCALE GENOMIC DNA]</scope>
</reference>
<dbReference type="GO" id="GO:0006493">
    <property type="term" value="P:protein O-linked glycosylation"/>
    <property type="evidence" value="ECO:0007669"/>
    <property type="project" value="TreeGrafter"/>
</dbReference>
<dbReference type="SUPFAM" id="SSF48452">
    <property type="entry name" value="TPR-like"/>
    <property type="match status" value="2"/>
</dbReference>
<organism evidence="10 11">
    <name type="scientific">Coccomyxa viridis</name>
    <dbReference type="NCBI Taxonomy" id="1274662"/>
    <lineage>
        <taxon>Eukaryota</taxon>
        <taxon>Viridiplantae</taxon>
        <taxon>Chlorophyta</taxon>
        <taxon>core chlorophytes</taxon>
        <taxon>Trebouxiophyceae</taxon>
        <taxon>Trebouxiophyceae incertae sedis</taxon>
        <taxon>Coccomyxaceae</taxon>
        <taxon>Coccomyxa</taxon>
    </lineage>
</organism>
<keyword evidence="5" id="KW-0808">Transferase</keyword>
<dbReference type="InterPro" id="IPR029489">
    <property type="entry name" value="OGT/SEC/SPY_C"/>
</dbReference>
<dbReference type="EC" id="2.4.1.255" evidence="3"/>
<feature type="repeat" description="TPR" evidence="8">
    <location>
        <begin position="324"/>
        <end position="357"/>
    </location>
</feature>
<accession>A0AAV1HSI9</accession>
<feature type="repeat" description="TPR" evidence="8">
    <location>
        <begin position="392"/>
        <end position="425"/>
    </location>
</feature>
<gene>
    <name evidence="10" type="ORF">CVIRNUC_001204</name>
</gene>
<dbReference type="Gene3D" id="1.25.40.10">
    <property type="entry name" value="Tetratricopeptide repeat domain"/>
    <property type="match status" value="5"/>
</dbReference>
<evidence type="ECO:0000259" key="9">
    <source>
        <dbReference type="Pfam" id="PF13844"/>
    </source>
</evidence>
<dbReference type="PANTHER" id="PTHR44998">
    <property type="match status" value="1"/>
</dbReference>
<dbReference type="AlphaFoldDB" id="A0AAV1HSI9"/>
<dbReference type="PROSITE" id="PS50293">
    <property type="entry name" value="TPR_REGION"/>
    <property type="match status" value="2"/>
</dbReference>
<dbReference type="Pfam" id="PF13414">
    <property type="entry name" value="TPR_11"/>
    <property type="match status" value="3"/>
</dbReference>
<keyword evidence="11" id="KW-1185">Reference proteome</keyword>
<feature type="repeat" description="TPR" evidence="8">
    <location>
        <begin position="358"/>
        <end position="391"/>
    </location>
</feature>
<feature type="repeat" description="TPR" evidence="8">
    <location>
        <begin position="454"/>
        <end position="487"/>
    </location>
</feature>
<keyword evidence="6" id="KW-0677">Repeat</keyword>
<evidence type="ECO:0000256" key="2">
    <source>
        <dbReference type="ARBA" id="ARBA00005386"/>
    </source>
</evidence>
<evidence type="ECO:0000256" key="6">
    <source>
        <dbReference type="ARBA" id="ARBA00022737"/>
    </source>
</evidence>
<dbReference type="InterPro" id="IPR011990">
    <property type="entry name" value="TPR-like_helical_dom_sf"/>
</dbReference>
<feature type="domain" description="O-GlcNAc transferase C-terminal" evidence="9">
    <location>
        <begin position="783"/>
        <end position="968"/>
    </location>
</feature>
<dbReference type="GO" id="GO:0097363">
    <property type="term" value="F:protein O-acetylglucosaminyltransferase activity"/>
    <property type="evidence" value="ECO:0007669"/>
    <property type="project" value="UniProtKB-EC"/>
</dbReference>
<dbReference type="Pfam" id="PF13844">
    <property type="entry name" value="Glyco_transf_41"/>
    <property type="match status" value="2"/>
</dbReference>
<evidence type="ECO:0000256" key="8">
    <source>
        <dbReference type="PROSITE-ProRule" id="PRU00339"/>
    </source>
</evidence>
<comment type="pathway">
    <text evidence="1">Protein modification; protein glycosylation.</text>
</comment>
<keyword evidence="4" id="KW-0328">Glycosyltransferase</keyword>
<name>A0AAV1HSI9_9CHLO</name>